<keyword evidence="3 10" id="KW-0328">Glycosyltransferase</keyword>
<gene>
    <name evidence="11" type="ORF">RRG08_010117</name>
</gene>
<evidence type="ECO:0000256" key="6">
    <source>
        <dbReference type="ARBA" id="ARBA00022968"/>
    </source>
</evidence>
<protein>
    <recommendedName>
        <fullName evidence="10">Hexosyltransferase</fullName>
        <ecNumber evidence="10">2.4.1.-</ecNumber>
    </recommendedName>
</protein>
<dbReference type="InterPro" id="IPR002659">
    <property type="entry name" value="Glyco_trans_31"/>
</dbReference>
<evidence type="ECO:0000256" key="4">
    <source>
        <dbReference type="ARBA" id="ARBA00022679"/>
    </source>
</evidence>
<keyword evidence="8 10" id="KW-0333">Golgi apparatus</keyword>
<reference evidence="11" key="1">
    <citation type="journal article" date="2023" name="G3 (Bethesda)">
        <title>A reference genome for the long-term kleptoplast-retaining sea slug Elysia crispata morphotype clarki.</title>
        <authorList>
            <person name="Eastman K.E."/>
            <person name="Pendleton A.L."/>
            <person name="Shaikh M.A."/>
            <person name="Suttiyut T."/>
            <person name="Ogas R."/>
            <person name="Tomko P."/>
            <person name="Gavelis G."/>
            <person name="Widhalm J.R."/>
            <person name="Wisecaver J.H."/>
        </authorList>
    </citation>
    <scope>NUCLEOTIDE SEQUENCE</scope>
    <source>
        <strain evidence="11">ECLA1</strain>
    </source>
</reference>
<sequence>MRFYQSRDRPIKRSHWLLPRKNLLIFRTYMWLFLCASCCVFVFNIVTFSRRLDTKSSLRLLDFTNVSTTALTVMWDSSIASSSGESSALTMRAVLTRHTSPIPDDSRLKNTPGIPSPPTTPRVDRVPLTSMKGRFIGKDFFYDVILPSITCRGRDVELVICVSVKRDAWARREAIRLTWGSSGRSGIRPAVSLKSGGWNFANSTETKGDIILIFFIGASSLMSAKDEQERVEWEAKIYGDIYQANYIDTYENLTLKSVSILKFLSSHCPDARYMAKVDDDMYLNVPLLLKELRNQTQVLTEQINQSKRNRTSSFNLLKEDRNLPAFAYGVKFDNATVIRNKTSKWYTSRRLYRGRHYPSYLSGTAYAMSVSAAVRLYEASMRLPFFWMEDIFITGLCARAADVKLVGDDRFTISKRKPTGCSFRANITGHEYSIQDVKKIHIQLQDRSLKCDESSDV</sequence>
<dbReference type="PANTHER" id="PTHR11214:SF314">
    <property type="entry name" value="HEXOSYLTRANSFERASE"/>
    <property type="match status" value="1"/>
</dbReference>
<evidence type="ECO:0000256" key="1">
    <source>
        <dbReference type="ARBA" id="ARBA00004323"/>
    </source>
</evidence>
<dbReference type="EC" id="2.4.1.-" evidence="10"/>
<dbReference type="AlphaFoldDB" id="A0AAE0Y1H2"/>
<dbReference type="PANTHER" id="PTHR11214">
    <property type="entry name" value="BETA-1,3-N-ACETYLGLUCOSAMINYLTRANSFERASE"/>
    <property type="match status" value="1"/>
</dbReference>
<dbReference type="GO" id="GO:0000139">
    <property type="term" value="C:Golgi membrane"/>
    <property type="evidence" value="ECO:0007669"/>
    <property type="project" value="UniProtKB-SubCell"/>
</dbReference>
<evidence type="ECO:0000256" key="3">
    <source>
        <dbReference type="ARBA" id="ARBA00022676"/>
    </source>
</evidence>
<dbReference type="Pfam" id="PF01762">
    <property type="entry name" value="Galactosyl_T"/>
    <property type="match status" value="2"/>
</dbReference>
<evidence type="ECO:0000256" key="8">
    <source>
        <dbReference type="ARBA" id="ARBA00023034"/>
    </source>
</evidence>
<dbReference type="GO" id="GO:0006493">
    <property type="term" value="P:protein O-linked glycosylation"/>
    <property type="evidence" value="ECO:0007669"/>
    <property type="project" value="TreeGrafter"/>
</dbReference>
<keyword evidence="9" id="KW-0472">Membrane</keyword>
<evidence type="ECO:0000256" key="10">
    <source>
        <dbReference type="RuleBase" id="RU363063"/>
    </source>
</evidence>
<dbReference type="Gene3D" id="3.90.550.50">
    <property type="match status" value="1"/>
</dbReference>
<dbReference type="Proteomes" id="UP001283361">
    <property type="component" value="Unassembled WGS sequence"/>
</dbReference>
<name>A0AAE0Y1H2_9GAST</name>
<keyword evidence="12" id="KW-1185">Reference proteome</keyword>
<evidence type="ECO:0000256" key="7">
    <source>
        <dbReference type="ARBA" id="ARBA00022989"/>
    </source>
</evidence>
<accession>A0AAE0Y1H2</accession>
<proteinExistence type="inferred from homology"/>
<comment type="similarity">
    <text evidence="2 10">Belongs to the glycosyltransferase 31 family.</text>
</comment>
<evidence type="ECO:0000313" key="12">
    <source>
        <dbReference type="Proteomes" id="UP001283361"/>
    </source>
</evidence>
<evidence type="ECO:0000256" key="2">
    <source>
        <dbReference type="ARBA" id="ARBA00008661"/>
    </source>
</evidence>
<dbReference type="EMBL" id="JAWDGP010007142">
    <property type="protein sequence ID" value="KAK3729461.1"/>
    <property type="molecule type" value="Genomic_DNA"/>
</dbReference>
<evidence type="ECO:0000256" key="5">
    <source>
        <dbReference type="ARBA" id="ARBA00022692"/>
    </source>
</evidence>
<keyword evidence="6" id="KW-0735">Signal-anchor</keyword>
<evidence type="ECO:0000313" key="11">
    <source>
        <dbReference type="EMBL" id="KAK3729461.1"/>
    </source>
</evidence>
<comment type="subcellular location">
    <subcellularLocation>
        <location evidence="1 10">Golgi apparatus membrane</location>
        <topology evidence="1 10">Single-pass type II membrane protein</topology>
    </subcellularLocation>
</comment>
<comment type="caution">
    <text evidence="11">The sequence shown here is derived from an EMBL/GenBank/DDBJ whole genome shotgun (WGS) entry which is preliminary data.</text>
</comment>
<organism evidence="11 12">
    <name type="scientific">Elysia crispata</name>
    <name type="common">lettuce slug</name>
    <dbReference type="NCBI Taxonomy" id="231223"/>
    <lineage>
        <taxon>Eukaryota</taxon>
        <taxon>Metazoa</taxon>
        <taxon>Spiralia</taxon>
        <taxon>Lophotrochozoa</taxon>
        <taxon>Mollusca</taxon>
        <taxon>Gastropoda</taxon>
        <taxon>Heterobranchia</taxon>
        <taxon>Euthyneura</taxon>
        <taxon>Panpulmonata</taxon>
        <taxon>Sacoglossa</taxon>
        <taxon>Placobranchoidea</taxon>
        <taxon>Plakobranchidae</taxon>
        <taxon>Elysia</taxon>
    </lineage>
</organism>
<dbReference type="GO" id="GO:0016758">
    <property type="term" value="F:hexosyltransferase activity"/>
    <property type="evidence" value="ECO:0007669"/>
    <property type="project" value="InterPro"/>
</dbReference>
<evidence type="ECO:0000256" key="9">
    <source>
        <dbReference type="ARBA" id="ARBA00023136"/>
    </source>
</evidence>
<keyword evidence="7" id="KW-1133">Transmembrane helix</keyword>
<keyword evidence="4" id="KW-0808">Transferase</keyword>
<keyword evidence="5" id="KW-0812">Transmembrane</keyword>